<keyword evidence="2" id="KW-0812">Transmembrane</keyword>
<comment type="caution">
    <text evidence="3">The sequence shown here is derived from an EMBL/GenBank/DDBJ whole genome shotgun (WGS) entry which is preliminary data.</text>
</comment>
<accession>A0A4Z1GVU6</accession>
<evidence type="ECO:0000256" key="2">
    <source>
        <dbReference type="SAM" id="Phobius"/>
    </source>
</evidence>
<dbReference type="AlphaFoldDB" id="A0A4Z1GVU6"/>
<name>A0A4Z1GVU6_9HELO</name>
<feature type="transmembrane region" description="Helical" evidence="2">
    <location>
        <begin position="122"/>
        <end position="139"/>
    </location>
</feature>
<sequence>MEWWERKWTTRVDELREEMNDESAGFEGGREQAGKKGRVTGVRREDEEAEVETIEFCEINETEGRWLSWKVAIQVPTALQEPLACQAEQGKSRRLKESMRGKNAVSRSFVPRKVSKSTPCPIIGMIFLGAGVIAATAIFKT</sequence>
<keyword evidence="2" id="KW-1133">Transmembrane helix</keyword>
<keyword evidence="2" id="KW-0472">Membrane</keyword>
<protein>
    <submittedName>
        <fullName evidence="3">Uncharacterized protein</fullName>
    </submittedName>
</protein>
<evidence type="ECO:0000313" key="3">
    <source>
        <dbReference type="EMBL" id="TGO40548.1"/>
    </source>
</evidence>
<gene>
    <name evidence="3" type="ORF">BHYA_0035g00220</name>
</gene>
<reference evidence="3 4" key="1">
    <citation type="submission" date="2017-12" db="EMBL/GenBank/DDBJ databases">
        <title>Comparative genomics of Botrytis spp.</title>
        <authorList>
            <person name="Valero-Jimenez C.A."/>
            <person name="Tapia P."/>
            <person name="Veloso J."/>
            <person name="Silva-Moreno E."/>
            <person name="Staats M."/>
            <person name="Valdes J.H."/>
            <person name="Van Kan J.A.L."/>
        </authorList>
    </citation>
    <scope>NUCLEOTIDE SEQUENCE [LARGE SCALE GENOMIC DNA]</scope>
    <source>
        <strain evidence="3 4">Bh0001</strain>
    </source>
</reference>
<keyword evidence="4" id="KW-1185">Reference proteome</keyword>
<dbReference type="Proteomes" id="UP000297814">
    <property type="component" value="Unassembled WGS sequence"/>
</dbReference>
<feature type="region of interest" description="Disordered" evidence="1">
    <location>
        <begin position="19"/>
        <end position="44"/>
    </location>
</feature>
<organism evidence="3 4">
    <name type="scientific">Botrytis hyacinthi</name>
    <dbReference type="NCBI Taxonomy" id="278943"/>
    <lineage>
        <taxon>Eukaryota</taxon>
        <taxon>Fungi</taxon>
        <taxon>Dikarya</taxon>
        <taxon>Ascomycota</taxon>
        <taxon>Pezizomycotina</taxon>
        <taxon>Leotiomycetes</taxon>
        <taxon>Helotiales</taxon>
        <taxon>Sclerotiniaceae</taxon>
        <taxon>Botrytis</taxon>
    </lineage>
</organism>
<proteinExistence type="predicted"/>
<evidence type="ECO:0000256" key="1">
    <source>
        <dbReference type="SAM" id="MobiDB-lite"/>
    </source>
</evidence>
<evidence type="ECO:0000313" key="4">
    <source>
        <dbReference type="Proteomes" id="UP000297814"/>
    </source>
</evidence>
<dbReference type="EMBL" id="PQXK01000035">
    <property type="protein sequence ID" value="TGO40548.1"/>
    <property type="molecule type" value="Genomic_DNA"/>
</dbReference>